<dbReference type="InterPro" id="IPR018043">
    <property type="entry name" value="Na/Gal_symport_CS"/>
</dbReference>
<evidence type="ECO:0000313" key="10">
    <source>
        <dbReference type="Proteomes" id="UP000287447"/>
    </source>
</evidence>
<evidence type="ECO:0000256" key="1">
    <source>
        <dbReference type="ARBA" id="ARBA00004651"/>
    </source>
</evidence>
<feature type="transmembrane region" description="Helical" evidence="8">
    <location>
        <begin position="83"/>
        <end position="100"/>
    </location>
</feature>
<reference evidence="10" key="1">
    <citation type="submission" date="2019-01" db="EMBL/GenBank/DDBJ databases">
        <title>Gri0909 isolated from a small marine red alga.</title>
        <authorList>
            <person name="Kim J."/>
            <person name="Jeong S.E."/>
            <person name="Jeon C.O."/>
        </authorList>
    </citation>
    <scope>NUCLEOTIDE SEQUENCE [LARGE SCALE GENOMIC DNA]</scope>
    <source>
        <strain evidence="10">Gri0909</strain>
    </source>
</reference>
<evidence type="ECO:0000256" key="5">
    <source>
        <dbReference type="ARBA" id="ARBA00022692"/>
    </source>
</evidence>
<dbReference type="EMBL" id="SADE01000004">
    <property type="protein sequence ID" value="RVU33690.1"/>
    <property type="molecule type" value="Genomic_DNA"/>
</dbReference>
<dbReference type="GO" id="GO:0015293">
    <property type="term" value="F:symporter activity"/>
    <property type="evidence" value="ECO:0007669"/>
    <property type="project" value="InterPro"/>
</dbReference>
<feature type="transmembrane region" description="Helical" evidence="8">
    <location>
        <begin position="12"/>
        <end position="32"/>
    </location>
</feature>
<feature type="transmembrane region" description="Helical" evidence="8">
    <location>
        <begin position="259"/>
        <end position="279"/>
    </location>
</feature>
<keyword evidence="4" id="KW-1003">Cell membrane</keyword>
<dbReference type="PANTHER" id="PTHR11328">
    <property type="entry name" value="MAJOR FACILITATOR SUPERFAMILY DOMAIN-CONTAINING PROTEIN"/>
    <property type="match status" value="1"/>
</dbReference>
<name>A0A437QHA6_9PROT</name>
<keyword evidence="10" id="KW-1185">Reference proteome</keyword>
<feature type="transmembrane region" description="Helical" evidence="8">
    <location>
        <begin position="38"/>
        <end position="62"/>
    </location>
</feature>
<evidence type="ECO:0000256" key="8">
    <source>
        <dbReference type="SAM" id="Phobius"/>
    </source>
</evidence>
<feature type="transmembrane region" description="Helical" evidence="8">
    <location>
        <begin position="175"/>
        <end position="198"/>
    </location>
</feature>
<feature type="transmembrane region" description="Helical" evidence="8">
    <location>
        <begin position="229"/>
        <end position="253"/>
    </location>
</feature>
<evidence type="ECO:0000313" key="9">
    <source>
        <dbReference type="EMBL" id="RVU33690.1"/>
    </source>
</evidence>
<dbReference type="GO" id="GO:0005886">
    <property type="term" value="C:plasma membrane"/>
    <property type="evidence" value="ECO:0007669"/>
    <property type="project" value="UniProtKB-SubCell"/>
</dbReference>
<evidence type="ECO:0000256" key="2">
    <source>
        <dbReference type="ARBA" id="ARBA00009617"/>
    </source>
</evidence>
<keyword evidence="7 8" id="KW-0472">Membrane</keyword>
<dbReference type="Gene3D" id="1.20.1250.20">
    <property type="entry name" value="MFS general substrate transporter like domains"/>
    <property type="match status" value="2"/>
</dbReference>
<comment type="subcellular location">
    <subcellularLocation>
        <location evidence="1">Cell membrane</location>
        <topology evidence="1">Multi-pass membrane protein</topology>
    </subcellularLocation>
</comment>
<comment type="caution">
    <text evidence="9">The sequence shown here is derived from an EMBL/GenBank/DDBJ whole genome shotgun (WGS) entry which is preliminary data.</text>
</comment>
<dbReference type="AlphaFoldDB" id="A0A437QHA6"/>
<dbReference type="OrthoDB" id="181905at2"/>
<gene>
    <name evidence="9" type="ORF">EOI86_21290</name>
</gene>
<comment type="similarity">
    <text evidence="2">Belongs to the sodium:galactoside symporter (TC 2.A.2) family.</text>
</comment>
<evidence type="ECO:0000256" key="3">
    <source>
        <dbReference type="ARBA" id="ARBA00022448"/>
    </source>
</evidence>
<proteinExistence type="inferred from homology"/>
<dbReference type="PANTHER" id="PTHR11328:SF24">
    <property type="entry name" value="MAJOR FACILITATOR SUPERFAMILY (MFS) PROFILE DOMAIN-CONTAINING PROTEIN"/>
    <property type="match status" value="1"/>
</dbReference>
<evidence type="ECO:0000256" key="4">
    <source>
        <dbReference type="ARBA" id="ARBA00022475"/>
    </source>
</evidence>
<feature type="transmembrane region" description="Helical" evidence="8">
    <location>
        <begin position="106"/>
        <end position="127"/>
    </location>
</feature>
<keyword evidence="5 8" id="KW-0812">Transmembrane</keyword>
<dbReference type="Proteomes" id="UP000287447">
    <property type="component" value="Unassembled WGS sequence"/>
</dbReference>
<dbReference type="InterPro" id="IPR039672">
    <property type="entry name" value="MFS_2"/>
</dbReference>
<feature type="transmembrane region" description="Helical" evidence="8">
    <location>
        <begin position="354"/>
        <end position="380"/>
    </location>
</feature>
<protein>
    <submittedName>
        <fullName evidence="9">MFS transporter</fullName>
    </submittedName>
</protein>
<feature type="transmembrane region" description="Helical" evidence="8">
    <location>
        <begin position="314"/>
        <end position="333"/>
    </location>
</feature>
<sequence>MSNNPSTLSSWRLAVYGLPGLPLAAVTLPVYVHVPTFYAVDLGLGFATVGAILLSARIWDAVSDPLIGFLSDRTTGRFGKRKPWIVAGAVLTAMMAYLLFSPPDGVQWPFLLTVTVLLYMGWTMAVLPYNAWGAELSDDYHHRSTITAWREGAVLAGTLLAVALPFAIGNDPADGLASLGLVLLILLPLATAAAVTWVPHTDGTSRQMKPTVKQVVGIIARNRPFRRLLAAWFLNGVANGLPATLFLLFISTVLDAPDYSGALLFTYFLSAVAGLPLWLAFSRKFGKHRSWCLAMAWACAWFAGALFLGPGDVAVFFVICVATGLALGADLALPPSLQADVIDLDRAAGRERNTGAYFALWSMAQKMALALAVGLAFPILEWAGLPADPMAGTGAHVAENASPWVLAFLYAGLPIALKAAAMSVIWGHPITAAEHAELSSQITRKE</sequence>
<dbReference type="GO" id="GO:0006814">
    <property type="term" value="P:sodium ion transport"/>
    <property type="evidence" value="ECO:0007669"/>
    <property type="project" value="InterPro"/>
</dbReference>
<organism evidence="9 10">
    <name type="scientific">Hwanghaeella grinnelliae</name>
    <dbReference type="NCBI Taxonomy" id="2500179"/>
    <lineage>
        <taxon>Bacteria</taxon>
        <taxon>Pseudomonadati</taxon>
        <taxon>Pseudomonadota</taxon>
        <taxon>Alphaproteobacteria</taxon>
        <taxon>Rhodospirillales</taxon>
        <taxon>Rhodospirillaceae</taxon>
        <taxon>Hwanghaeella</taxon>
    </lineage>
</organism>
<feature type="transmembrane region" description="Helical" evidence="8">
    <location>
        <begin position="404"/>
        <end position="426"/>
    </location>
</feature>
<dbReference type="GO" id="GO:0008643">
    <property type="term" value="P:carbohydrate transport"/>
    <property type="evidence" value="ECO:0007669"/>
    <property type="project" value="InterPro"/>
</dbReference>
<feature type="transmembrane region" description="Helical" evidence="8">
    <location>
        <begin position="291"/>
        <end position="308"/>
    </location>
</feature>
<evidence type="ECO:0000256" key="7">
    <source>
        <dbReference type="ARBA" id="ARBA00023136"/>
    </source>
</evidence>
<dbReference type="RefSeq" id="WP_127767720.1">
    <property type="nucleotide sequence ID" value="NZ_SADE01000004.1"/>
</dbReference>
<dbReference type="CDD" id="cd17332">
    <property type="entry name" value="MFS_MelB_like"/>
    <property type="match status" value="1"/>
</dbReference>
<dbReference type="InterPro" id="IPR036259">
    <property type="entry name" value="MFS_trans_sf"/>
</dbReference>
<accession>A0A437QHA6</accession>
<evidence type="ECO:0000256" key="6">
    <source>
        <dbReference type="ARBA" id="ARBA00022989"/>
    </source>
</evidence>
<dbReference type="SUPFAM" id="SSF103473">
    <property type="entry name" value="MFS general substrate transporter"/>
    <property type="match status" value="1"/>
</dbReference>
<dbReference type="PROSITE" id="PS00872">
    <property type="entry name" value="NA_GALACTOSIDE_SYMP"/>
    <property type="match status" value="1"/>
</dbReference>
<keyword evidence="6 8" id="KW-1133">Transmembrane helix</keyword>
<keyword evidence="3" id="KW-0813">Transport</keyword>
<feature type="transmembrane region" description="Helical" evidence="8">
    <location>
        <begin position="148"/>
        <end position="169"/>
    </location>
</feature>
<dbReference type="Pfam" id="PF13347">
    <property type="entry name" value="MFS_2"/>
    <property type="match status" value="1"/>
</dbReference>